<dbReference type="FunFam" id="3.40.605.10:FF:000007">
    <property type="entry name" value="NAD/NADP-dependent betaine aldehyde dehydrogenase"/>
    <property type="match status" value="1"/>
</dbReference>
<dbReference type="PANTHER" id="PTHR11699">
    <property type="entry name" value="ALDEHYDE DEHYDROGENASE-RELATED"/>
    <property type="match status" value="1"/>
</dbReference>
<dbReference type="Gene3D" id="3.40.309.10">
    <property type="entry name" value="Aldehyde Dehydrogenase, Chain A, domain 2"/>
    <property type="match status" value="1"/>
</dbReference>
<dbReference type="AlphaFoldDB" id="A0A365TLF5"/>
<dbReference type="OrthoDB" id="9812625at2"/>
<dbReference type="InterPro" id="IPR016160">
    <property type="entry name" value="Ald_DH_CS_CYS"/>
</dbReference>
<dbReference type="PROSITE" id="PS00070">
    <property type="entry name" value="ALDEHYDE_DEHYDR_CYS"/>
    <property type="match status" value="1"/>
</dbReference>
<evidence type="ECO:0000313" key="7">
    <source>
        <dbReference type="Proteomes" id="UP000252204"/>
    </source>
</evidence>
<sequence>MSSLSQHACDHLAQLLEGFGLAAATPLSNWIDGELVAGDGDEITLTNPATGETLVRYRDAGAALIERASQAAQRGQREWMSLTASERGRRMNAALRGLEGHEEALAQLESVVAGKPIRDCRAEVGKVREMFEYYAGWCDKQHGEVIPVPTSHLNYVRHVPYGVVGQITPWNAPMFTCAWQLAPAIAAGNGVVLKPSELTPFSSVVIAKLLECSGKSGQGLPKGLLNIVNGLGKSTGAALTDHPIISKLVFVGSPQSGRMIAEAGARRLVPSVLELGGKSANIVFADAKLDEAVAGAQAAIFAAAGQSCVAGSRLLIERSVFEQVTSRLARAAEQIAVGLPSDEATRMGPLQNRRQFEQVTRMIEAAEAAGARVLTGGKRPEGLPDEAQGYFIAPTVLVDVTPDMEIAQQEVFGPVLIAIAFEDEAEAVQLANETRFGLAGAVWSQDVARAHRVAGQLRAGTVWINSYKAISVMSPFGGFGDSGFGRSSGLDGLREYTVPQSVWVETAPEASVAFGYGSGVG</sequence>
<dbReference type="PROSITE" id="PS00687">
    <property type="entry name" value="ALDEHYDE_DEHYDR_GLU"/>
    <property type="match status" value="1"/>
</dbReference>
<evidence type="ECO:0000259" key="5">
    <source>
        <dbReference type="Pfam" id="PF00171"/>
    </source>
</evidence>
<dbReference type="InterPro" id="IPR015590">
    <property type="entry name" value="Aldehyde_DH_dom"/>
</dbReference>
<dbReference type="InterPro" id="IPR016163">
    <property type="entry name" value="Ald_DH_C"/>
</dbReference>
<dbReference type="RefSeq" id="WP_113270159.1">
    <property type="nucleotide sequence ID" value="NZ_QNTU01000008.1"/>
</dbReference>
<protein>
    <submittedName>
        <fullName evidence="6">Aldehyde dehydrogenase</fullName>
    </submittedName>
</protein>
<dbReference type="InterPro" id="IPR016161">
    <property type="entry name" value="Ald_DH/histidinol_DH"/>
</dbReference>
<dbReference type="InterPro" id="IPR016162">
    <property type="entry name" value="Ald_DH_N"/>
</dbReference>
<dbReference type="InterPro" id="IPR029510">
    <property type="entry name" value="Ald_DH_CS_GLU"/>
</dbReference>
<feature type="active site" evidence="3">
    <location>
        <position position="274"/>
    </location>
</feature>
<evidence type="ECO:0000256" key="3">
    <source>
        <dbReference type="PROSITE-ProRule" id="PRU10007"/>
    </source>
</evidence>
<proteinExistence type="inferred from homology"/>
<dbReference type="Pfam" id="PF00171">
    <property type="entry name" value="Aldedh"/>
    <property type="match status" value="1"/>
</dbReference>
<name>A0A365TLF5_9GAMM</name>
<comment type="similarity">
    <text evidence="1 4">Belongs to the aldehyde dehydrogenase family.</text>
</comment>
<dbReference type="GO" id="GO:0016620">
    <property type="term" value="F:oxidoreductase activity, acting on the aldehyde or oxo group of donors, NAD or NADP as acceptor"/>
    <property type="evidence" value="ECO:0007669"/>
    <property type="project" value="InterPro"/>
</dbReference>
<dbReference type="FunFam" id="3.40.309.10:FF:000012">
    <property type="entry name" value="Betaine aldehyde dehydrogenase"/>
    <property type="match status" value="1"/>
</dbReference>
<evidence type="ECO:0000256" key="1">
    <source>
        <dbReference type="ARBA" id="ARBA00009986"/>
    </source>
</evidence>
<feature type="domain" description="Aldehyde dehydrogenase" evidence="5">
    <location>
        <begin position="37"/>
        <end position="502"/>
    </location>
</feature>
<keyword evidence="7" id="KW-1185">Reference proteome</keyword>
<reference evidence="7" key="1">
    <citation type="submission" date="2018-06" db="EMBL/GenBank/DDBJ databases">
        <title>Whole genome sequencing of four bacterial strains from South Shetland trench revealing bio-synthetic gene clusters.</title>
        <authorList>
            <person name="Abdel-Mageed W.M."/>
            <person name="Lehri B."/>
            <person name="Jarmusch S."/>
            <person name="Miranda K."/>
            <person name="Goodfellow M."/>
            <person name="Jaspars M."/>
            <person name="Karlyshev A.V."/>
        </authorList>
    </citation>
    <scope>NUCLEOTIDE SEQUENCE [LARGE SCALE GENOMIC DNA]</scope>
    <source>
        <strain evidence="7">SST4</strain>
    </source>
</reference>
<gene>
    <name evidence="6" type="ORF">DQ400_12935</name>
</gene>
<dbReference type="Gene3D" id="3.40.605.10">
    <property type="entry name" value="Aldehyde Dehydrogenase, Chain A, domain 1"/>
    <property type="match status" value="1"/>
</dbReference>
<evidence type="ECO:0000313" key="6">
    <source>
        <dbReference type="EMBL" id="RBI66680.1"/>
    </source>
</evidence>
<dbReference type="Proteomes" id="UP000252204">
    <property type="component" value="Unassembled WGS sequence"/>
</dbReference>
<comment type="caution">
    <text evidence="6">The sequence shown here is derived from an EMBL/GenBank/DDBJ whole genome shotgun (WGS) entry which is preliminary data.</text>
</comment>
<keyword evidence="2 4" id="KW-0560">Oxidoreductase</keyword>
<organism evidence="6 7">
    <name type="scientific">Vreelandella sulfidaeris</name>
    <dbReference type="NCBI Taxonomy" id="115553"/>
    <lineage>
        <taxon>Bacteria</taxon>
        <taxon>Pseudomonadati</taxon>
        <taxon>Pseudomonadota</taxon>
        <taxon>Gammaproteobacteria</taxon>
        <taxon>Oceanospirillales</taxon>
        <taxon>Halomonadaceae</taxon>
        <taxon>Vreelandella</taxon>
    </lineage>
</organism>
<accession>A0A365TLF5</accession>
<evidence type="ECO:0000256" key="2">
    <source>
        <dbReference type="ARBA" id="ARBA00023002"/>
    </source>
</evidence>
<dbReference type="EMBL" id="QNTU01000008">
    <property type="protein sequence ID" value="RBI66680.1"/>
    <property type="molecule type" value="Genomic_DNA"/>
</dbReference>
<evidence type="ECO:0000256" key="4">
    <source>
        <dbReference type="RuleBase" id="RU003345"/>
    </source>
</evidence>
<dbReference type="SUPFAM" id="SSF53720">
    <property type="entry name" value="ALDH-like"/>
    <property type="match status" value="1"/>
</dbReference>